<evidence type="ECO:0000313" key="1">
    <source>
        <dbReference type="EMBL" id="JAH85827.1"/>
    </source>
</evidence>
<accession>A0A0E9W653</accession>
<protein>
    <submittedName>
        <fullName evidence="1">Uncharacterized protein</fullName>
    </submittedName>
</protein>
<proteinExistence type="predicted"/>
<sequence length="27" mass="3188">MKMTFRINFPTCKKLKSGCKLNFSNHI</sequence>
<dbReference type="EMBL" id="GBXM01022750">
    <property type="protein sequence ID" value="JAH85827.1"/>
    <property type="molecule type" value="Transcribed_RNA"/>
</dbReference>
<name>A0A0E9W653_ANGAN</name>
<reference evidence="1" key="2">
    <citation type="journal article" date="2015" name="Fish Shellfish Immunol.">
        <title>Early steps in the European eel (Anguilla anguilla)-Vibrio vulnificus interaction in the gills: Role of the RtxA13 toxin.</title>
        <authorList>
            <person name="Callol A."/>
            <person name="Pajuelo D."/>
            <person name="Ebbesson L."/>
            <person name="Teles M."/>
            <person name="MacKenzie S."/>
            <person name="Amaro C."/>
        </authorList>
    </citation>
    <scope>NUCLEOTIDE SEQUENCE</scope>
</reference>
<organism evidence="1">
    <name type="scientific">Anguilla anguilla</name>
    <name type="common">European freshwater eel</name>
    <name type="synonym">Muraena anguilla</name>
    <dbReference type="NCBI Taxonomy" id="7936"/>
    <lineage>
        <taxon>Eukaryota</taxon>
        <taxon>Metazoa</taxon>
        <taxon>Chordata</taxon>
        <taxon>Craniata</taxon>
        <taxon>Vertebrata</taxon>
        <taxon>Euteleostomi</taxon>
        <taxon>Actinopterygii</taxon>
        <taxon>Neopterygii</taxon>
        <taxon>Teleostei</taxon>
        <taxon>Anguilliformes</taxon>
        <taxon>Anguillidae</taxon>
        <taxon>Anguilla</taxon>
    </lineage>
</organism>
<reference evidence="1" key="1">
    <citation type="submission" date="2014-11" db="EMBL/GenBank/DDBJ databases">
        <authorList>
            <person name="Amaro Gonzalez C."/>
        </authorList>
    </citation>
    <scope>NUCLEOTIDE SEQUENCE</scope>
</reference>
<dbReference type="AlphaFoldDB" id="A0A0E9W653"/>